<evidence type="ECO:0000313" key="1">
    <source>
        <dbReference type="EMBL" id="GAA4553775.1"/>
    </source>
</evidence>
<protein>
    <submittedName>
        <fullName evidence="1">Uncharacterized protein</fullName>
    </submittedName>
</protein>
<organism evidence="1 2">
    <name type="scientific">Pseudonocardia xishanensis</name>
    <dbReference type="NCBI Taxonomy" id="630995"/>
    <lineage>
        <taxon>Bacteria</taxon>
        <taxon>Bacillati</taxon>
        <taxon>Actinomycetota</taxon>
        <taxon>Actinomycetes</taxon>
        <taxon>Pseudonocardiales</taxon>
        <taxon>Pseudonocardiaceae</taxon>
        <taxon>Pseudonocardia</taxon>
    </lineage>
</organism>
<dbReference type="Proteomes" id="UP001501598">
    <property type="component" value="Unassembled WGS sequence"/>
</dbReference>
<dbReference type="EMBL" id="BAABGT010000076">
    <property type="protein sequence ID" value="GAA4553775.1"/>
    <property type="molecule type" value="Genomic_DNA"/>
</dbReference>
<proteinExistence type="predicted"/>
<comment type="caution">
    <text evidence="1">The sequence shown here is derived from an EMBL/GenBank/DDBJ whole genome shotgun (WGS) entry which is preliminary data.</text>
</comment>
<gene>
    <name evidence="1" type="ORF">GCM10023175_50480</name>
</gene>
<reference evidence="2" key="1">
    <citation type="journal article" date="2019" name="Int. J. Syst. Evol. Microbiol.">
        <title>The Global Catalogue of Microorganisms (GCM) 10K type strain sequencing project: providing services to taxonomists for standard genome sequencing and annotation.</title>
        <authorList>
            <consortium name="The Broad Institute Genomics Platform"/>
            <consortium name="The Broad Institute Genome Sequencing Center for Infectious Disease"/>
            <person name="Wu L."/>
            <person name="Ma J."/>
        </authorList>
    </citation>
    <scope>NUCLEOTIDE SEQUENCE [LARGE SCALE GENOMIC DNA]</scope>
    <source>
        <strain evidence="2">JCM 17906</strain>
    </source>
</reference>
<dbReference type="RefSeq" id="WP_345423508.1">
    <property type="nucleotide sequence ID" value="NZ_BAABGT010000076.1"/>
</dbReference>
<accession>A0ABP8RXS4</accession>
<evidence type="ECO:0000313" key="2">
    <source>
        <dbReference type="Proteomes" id="UP001501598"/>
    </source>
</evidence>
<keyword evidence="2" id="KW-1185">Reference proteome</keyword>
<sequence>MNNGELHFLYDPAGKANTTMSLFWLRLMLSGLSDNFTDLQFNPRTNYNRVVSMEPGQWLMHINFPLHGDLHKATALEIRAGHITSVSVRMIGKFDALLENRGSKVLPRVKQPVAMPANYETPSGVVYIGLGRALLRSVEEIRKKAPPATTNPTVQLAGFVEKSTTYEDIGSESRTLVNASRSKMSRSFRASREWVRSWHLGDGSKSSDSWKAKVGPGWANLEASVGSELQRTYSITGTEREEYSEEVQVDVAPQSQLVLTLNWKRVWLNGVAQVSQDGSTIEVPYRIARGLTFDQHLTEQHL</sequence>
<name>A0ABP8RXS4_9PSEU</name>